<dbReference type="PANTHER" id="PTHR47755:SF1">
    <property type="entry name" value="CELL DIVISION PROTEIN FTSX"/>
    <property type="match status" value="1"/>
</dbReference>
<evidence type="ECO:0000256" key="3">
    <source>
        <dbReference type="ARBA" id="ARBA00021907"/>
    </source>
</evidence>
<keyword evidence="9 10" id="KW-0131">Cell cycle</keyword>
<keyword evidence="5 10" id="KW-0132">Cell division</keyword>
<accession>A0A1G2B0Y3</accession>
<evidence type="ECO:0000256" key="4">
    <source>
        <dbReference type="ARBA" id="ARBA00022475"/>
    </source>
</evidence>
<feature type="transmembrane region" description="Helical" evidence="11">
    <location>
        <begin position="21"/>
        <end position="48"/>
    </location>
</feature>
<evidence type="ECO:0000256" key="5">
    <source>
        <dbReference type="ARBA" id="ARBA00022618"/>
    </source>
</evidence>
<feature type="transmembrane region" description="Helical" evidence="11">
    <location>
        <begin position="232"/>
        <end position="257"/>
    </location>
</feature>
<feature type="transmembrane region" description="Helical" evidence="11">
    <location>
        <begin position="179"/>
        <end position="199"/>
    </location>
</feature>
<evidence type="ECO:0000256" key="1">
    <source>
        <dbReference type="ARBA" id="ARBA00004651"/>
    </source>
</evidence>
<keyword evidence="7 11" id="KW-1133">Transmembrane helix</keyword>
<name>A0A1G2B0Y3_9BACT</name>
<evidence type="ECO:0000259" key="13">
    <source>
        <dbReference type="Pfam" id="PF18075"/>
    </source>
</evidence>
<evidence type="ECO:0000256" key="10">
    <source>
        <dbReference type="PIRNR" id="PIRNR003097"/>
    </source>
</evidence>
<evidence type="ECO:0000256" key="7">
    <source>
        <dbReference type="ARBA" id="ARBA00022989"/>
    </source>
</evidence>
<dbReference type="GO" id="GO:0005886">
    <property type="term" value="C:plasma membrane"/>
    <property type="evidence" value="ECO:0007669"/>
    <property type="project" value="UniProtKB-SubCell"/>
</dbReference>
<proteinExistence type="inferred from homology"/>
<dbReference type="Gene3D" id="3.30.70.3040">
    <property type="match status" value="1"/>
</dbReference>
<gene>
    <name evidence="14" type="ORF">A2898_04615</name>
</gene>
<dbReference type="AlphaFoldDB" id="A0A1G2B0Y3"/>
<reference evidence="14 15" key="1">
    <citation type="journal article" date="2016" name="Nat. Commun.">
        <title>Thousands of microbial genomes shed light on interconnected biogeochemical processes in an aquifer system.</title>
        <authorList>
            <person name="Anantharaman K."/>
            <person name="Brown C.T."/>
            <person name="Hug L.A."/>
            <person name="Sharon I."/>
            <person name="Castelle C.J."/>
            <person name="Probst A.J."/>
            <person name="Thomas B.C."/>
            <person name="Singh A."/>
            <person name="Wilkins M.J."/>
            <person name="Karaoz U."/>
            <person name="Brodie E.L."/>
            <person name="Williams K.H."/>
            <person name="Hubbard S.S."/>
            <person name="Banfield J.F."/>
        </authorList>
    </citation>
    <scope>NUCLEOTIDE SEQUENCE [LARGE SCALE GENOMIC DNA]</scope>
</reference>
<sequence length="305" mass="34794">MIVTSLIRAFHFALQGFWRNIWLSVVTVIILVLTLFSVSMVGGVNVVAREVVSSIENKIDVSVYFNPDVDQQEIQNIQYRFESLRSVDNVTLVSKEEAERRFRERHVNDPEIIQSLDELEENPLGATLVIKAKNIEDYPLILEMLEDPDYAELIENSNFDDNQVITDRLSDIASRVQRIGMLVTGVFVLISILIIFNTIRITIYTHREEIGIMKLVGASNWFIRFPFVLESILYAFIAVLFSMALLYPFVHVVSPYIATLFEGYDFNLLQYFTSHLLSIMLLQLVIAMGLSVISSAVAVGKYLKV</sequence>
<dbReference type="InterPro" id="IPR004513">
    <property type="entry name" value="FtsX"/>
</dbReference>
<dbReference type="Pfam" id="PF18075">
    <property type="entry name" value="FtsX_ECD"/>
    <property type="match status" value="1"/>
</dbReference>
<comment type="caution">
    <text evidence="14">The sequence shown here is derived from an EMBL/GenBank/DDBJ whole genome shotgun (WGS) entry which is preliminary data.</text>
</comment>
<evidence type="ECO:0000256" key="11">
    <source>
        <dbReference type="SAM" id="Phobius"/>
    </source>
</evidence>
<evidence type="ECO:0000256" key="2">
    <source>
        <dbReference type="ARBA" id="ARBA00007379"/>
    </source>
</evidence>
<keyword evidence="4 10" id="KW-1003">Cell membrane</keyword>
<dbReference type="GO" id="GO:0051301">
    <property type="term" value="P:cell division"/>
    <property type="evidence" value="ECO:0007669"/>
    <property type="project" value="UniProtKB-KW"/>
</dbReference>
<dbReference type="Proteomes" id="UP000179164">
    <property type="component" value="Unassembled WGS sequence"/>
</dbReference>
<dbReference type="EMBL" id="MHKE01000017">
    <property type="protein sequence ID" value="OGY82843.1"/>
    <property type="molecule type" value="Genomic_DNA"/>
</dbReference>
<dbReference type="InterPro" id="IPR040690">
    <property type="entry name" value="FtsX_ECD"/>
</dbReference>
<feature type="domain" description="FtsX extracellular" evidence="13">
    <location>
        <begin position="60"/>
        <end position="146"/>
    </location>
</feature>
<organism evidence="14 15">
    <name type="scientific">Candidatus Kerfeldbacteria bacterium RIFCSPLOWO2_01_FULL_48_11</name>
    <dbReference type="NCBI Taxonomy" id="1798543"/>
    <lineage>
        <taxon>Bacteria</taxon>
        <taxon>Candidatus Kerfeldiibacteriota</taxon>
    </lineage>
</organism>
<comment type="similarity">
    <text evidence="2 10">Belongs to the ABC-4 integral membrane protein family. FtsX subfamily.</text>
</comment>
<comment type="subcellular location">
    <subcellularLocation>
        <location evidence="1">Cell membrane</location>
        <topology evidence="1">Multi-pass membrane protein</topology>
    </subcellularLocation>
</comment>
<dbReference type="PANTHER" id="PTHR47755">
    <property type="entry name" value="CELL DIVISION PROTEIN FTSX"/>
    <property type="match status" value="1"/>
</dbReference>
<evidence type="ECO:0000256" key="6">
    <source>
        <dbReference type="ARBA" id="ARBA00022692"/>
    </source>
</evidence>
<feature type="domain" description="ABC3 transporter permease C-terminal" evidence="12">
    <location>
        <begin position="182"/>
        <end position="299"/>
    </location>
</feature>
<evidence type="ECO:0000313" key="14">
    <source>
        <dbReference type="EMBL" id="OGY82843.1"/>
    </source>
</evidence>
<evidence type="ECO:0000313" key="15">
    <source>
        <dbReference type="Proteomes" id="UP000179164"/>
    </source>
</evidence>
<dbReference type="Pfam" id="PF02687">
    <property type="entry name" value="FtsX"/>
    <property type="match status" value="1"/>
</dbReference>
<dbReference type="STRING" id="1798543.A2898_04615"/>
<evidence type="ECO:0000259" key="12">
    <source>
        <dbReference type="Pfam" id="PF02687"/>
    </source>
</evidence>
<keyword evidence="8 10" id="KW-0472">Membrane</keyword>
<dbReference type="InterPro" id="IPR003838">
    <property type="entry name" value="ABC3_permease_C"/>
</dbReference>
<evidence type="ECO:0000256" key="8">
    <source>
        <dbReference type="ARBA" id="ARBA00023136"/>
    </source>
</evidence>
<dbReference type="PIRSF" id="PIRSF003097">
    <property type="entry name" value="FtsX"/>
    <property type="match status" value="1"/>
</dbReference>
<protein>
    <recommendedName>
        <fullName evidence="3 10">Cell division protein FtsX</fullName>
    </recommendedName>
</protein>
<evidence type="ECO:0000256" key="9">
    <source>
        <dbReference type="ARBA" id="ARBA00023306"/>
    </source>
</evidence>
<feature type="transmembrane region" description="Helical" evidence="11">
    <location>
        <begin position="277"/>
        <end position="299"/>
    </location>
</feature>
<keyword evidence="6 11" id="KW-0812">Transmembrane</keyword>